<dbReference type="Pfam" id="PF07045">
    <property type="entry name" value="DUF1330"/>
    <property type="match status" value="1"/>
</dbReference>
<name>A0A846XR60_9NOCA</name>
<dbReference type="InterPro" id="IPR010753">
    <property type="entry name" value="DUF1330"/>
</dbReference>
<gene>
    <name evidence="2" type="ORF">HGA13_29940</name>
</gene>
<evidence type="ECO:0000313" key="3">
    <source>
        <dbReference type="Proteomes" id="UP000565715"/>
    </source>
</evidence>
<dbReference type="Proteomes" id="UP000565715">
    <property type="component" value="Unassembled WGS sequence"/>
</dbReference>
<keyword evidence="3" id="KW-1185">Reference proteome</keyword>
<reference evidence="2 3" key="1">
    <citation type="submission" date="2020-04" db="EMBL/GenBank/DDBJ databases">
        <title>MicrobeNet Type strains.</title>
        <authorList>
            <person name="Nicholson A.C."/>
        </authorList>
    </citation>
    <scope>NUCLEOTIDE SEQUENCE [LARGE SCALE GENOMIC DNA]</scope>
    <source>
        <strain evidence="2 3">DSM 45078</strain>
    </source>
</reference>
<dbReference type="SUPFAM" id="SSF54909">
    <property type="entry name" value="Dimeric alpha+beta barrel"/>
    <property type="match status" value="1"/>
</dbReference>
<comment type="caution">
    <text evidence="2">The sequence shown here is derived from an EMBL/GenBank/DDBJ whole genome shotgun (WGS) entry which is preliminary data.</text>
</comment>
<dbReference type="Gene3D" id="3.30.70.100">
    <property type="match status" value="1"/>
</dbReference>
<accession>A0A846XR60</accession>
<dbReference type="InterPro" id="IPR011008">
    <property type="entry name" value="Dimeric_a/b-barrel"/>
</dbReference>
<organism evidence="2 3">
    <name type="scientific">Nocardia speluncae</name>
    <dbReference type="NCBI Taxonomy" id="419477"/>
    <lineage>
        <taxon>Bacteria</taxon>
        <taxon>Bacillati</taxon>
        <taxon>Actinomycetota</taxon>
        <taxon>Actinomycetes</taxon>
        <taxon>Mycobacteriales</taxon>
        <taxon>Nocardiaceae</taxon>
        <taxon>Nocardia</taxon>
    </lineage>
</organism>
<sequence>MHYVVVTRTDATPDSEMGHYLANVGATLMPFDGRLLAFAAPEKLEGAVAYTKTAVLEFPSGQTAREWYNSAAYRELATWRIGVMGHPVDFSLVPGVE</sequence>
<protein>
    <submittedName>
        <fullName evidence="2">DUF1330 domain-containing protein</fullName>
    </submittedName>
</protein>
<feature type="domain" description="DUF1330" evidence="1">
    <location>
        <begin position="3"/>
        <end position="94"/>
    </location>
</feature>
<evidence type="ECO:0000259" key="1">
    <source>
        <dbReference type="Pfam" id="PF07045"/>
    </source>
</evidence>
<evidence type="ECO:0000313" key="2">
    <source>
        <dbReference type="EMBL" id="NKY37260.1"/>
    </source>
</evidence>
<dbReference type="AlphaFoldDB" id="A0A846XR60"/>
<dbReference type="EMBL" id="JAAXOO010000008">
    <property type="protein sequence ID" value="NKY37260.1"/>
    <property type="molecule type" value="Genomic_DNA"/>
</dbReference>
<dbReference type="RefSeq" id="WP_068040856.1">
    <property type="nucleotide sequence ID" value="NZ_JAAXOO010000008.1"/>
</dbReference>
<proteinExistence type="predicted"/>